<gene>
    <name evidence="2" type="ORF">FNW17_07085</name>
</gene>
<name>A0A553CM45_9FLAO</name>
<accession>A0A553CM45</accession>
<dbReference type="Proteomes" id="UP000318585">
    <property type="component" value="Unassembled WGS sequence"/>
</dbReference>
<dbReference type="EMBL" id="VJZR01000004">
    <property type="protein sequence ID" value="TRX21638.1"/>
    <property type="molecule type" value="Genomic_DNA"/>
</dbReference>
<feature type="signal peptide" evidence="1">
    <location>
        <begin position="1"/>
        <end position="20"/>
    </location>
</feature>
<evidence type="ECO:0000256" key="1">
    <source>
        <dbReference type="SAM" id="SignalP"/>
    </source>
</evidence>
<evidence type="ECO:0000313" key="2">
    <source>
        <dbReference type="EMBL" id="TRX21638.1"/>
    </source>
</evidence>
<reference evidence="2 3" key="1">
    <citation type="submission" date="2019-07" db="EMBL/GenBank/DDBJ databases">
        <title>Novel species of Flavobacterium.</title>
        <authorList>
            <person name="Liu Q."/>
            <person name="Xin Y.-H."/>
        </authorList>
    </citation>
    <scope>NUCLEOTIDE SEQUENCE [LARGE SCALE GENOMIC DNA]</scope>
    <source>
        <strain evidence="2 3">LB3P56</strain>
    </source>
</reference>
<sequence>MKNIFTIAILVIFCLQNVEAQTVYSQTITGIKQHLGATATVMLTIDLAAGHSDIIKPLIVAEGFDLGAVFSPENTRGMNTYEETFRTSLQFSNSTELRNLIYENNKQYDIIYVDWNNGSDYLQRNAYALEEVIKWVNAMKVGTE</sequence>
<comment type="caution">
    <text evidence="2">The sequence shown here is derived from an EMBL/GenBank/DDBJ whole genome shotgun (WGS) entry which is preliminary data.</text>
</comment>
<dbReference type="OrthoDB" id="4535652at2"/>
<dbReference type="RefSeq" id="WP_144071265.1">
    <property type="nucleotide sequence ID" value="NZ_VJZR01000004.1"/>
</dbReference>
<keyword evidence="3" id="KW-1185">Reference proteome</keyword>
<organism evidence="2 3">
    <name type="scientific">Flavobacterium franklandianum</name>
    <dbReference type="NCBI Taxonomy" id="2594430"/>
    <lineage>
        <taxon>Bacteria</taxon>
        <taxon>Pseudomonadati</taxon>
        <taxon>Bacteroidota</taxon>
        <taxon>Flavobacteriia</taxon>
        <taxon>Flavobacteriales</taxon>
        <taxon>Flavobacteriaceae</taxon>
        <taxon>Flavobacterium</taxon>
    </lineage>
</organism>
<protein>
    <submittedName>
        <fullName evidence="2">Uncharacterized protein</fullName>
    </submittedName>
</protein>
<keyword evidence="1" id="KW-0732">Signal</keyword>
<evidence type="ECO:0000313" key="3">
    <source>
        <dbReference type="Proteomes" id="UP000318585"/>
    </source>
</evidence>
<proteinExistence type="predicted"/>
<feature type="chain" id="PRO_5022157632" evidence="1">
    <location>
        <begin position="21"/>
        <end position="144"/>
    </location>
</feature>
<dbReference type="AlphaFoldDB" id="A0A553CM45"/>